<gene>
    <name evidence="1" type="ORF">SAMN02745174_01872</name>
</gene>
<dbReference type="RefSeq" id="WP_078694337.1">
    <property type="nucleotide sequence ID" value="NZ_FUWX01000014.1"/>
</dbReference>
<dbReference type="EMBL" id="FUWX01000014">
    <property type="protein sequence ID" value="SJZ89674.1"/>
    <property type="molecule type" value="Genomic_DNA"/>
</dbReference>
<dbReference type="OrthoDB" id="88880at2"/>
<name>A0A1T4PDQ3_9FUSO</name>
<dbReference type="AlphaFoldDB" id="A0A1T4PDQ3"/>
<evidence type="ECO:0000313" key="2">
    <source>
        <dbReference type="Proteomes" id="UP000191153"/>
    </source>
</evidence>
<sequence length="182" mass="20711">MVKLIIMIFIIFINILTFGANTKILDIHDKSLPKIKEEDIPKVPGLPNKDMEEKNNKGEIIGIRKLEKNTTVMMEAQVKVVVPLEILSDIDINTVIIDDEKATVPFDIELNKKPDKENYYKINFSQKDIDIDNDGKVDTKIYSPDYINTKIVKGNYVTVDGANISKEGTHKKTIYMTIGVRE</sequence>
<dbReference type="Proteomes" id="UP000191153">
    <property type="component" value="Unassembled WGS sequence"/>
</dbReference>
<keyword evidence="2" id="KW-1185">Reference proteome</keyword>
<dbReference type="STRING" id="180163.SAMN02745174_01872"/>
<evidence type="ECO:0000313" key="1">
    <source>
        <dbReference type="EMBL" id="SJZ89674.1"/>
    </source>
</evidence>
<organism evidence="1 2">
    <name type="scientific">Cetobacterium ceti</name>
    <dbReference type="NCBI Taxonomy" id="180163"/>
    <lineage>
        <taxon>Bacteria</taxon>
        <taxon>Fusobacteriati</taxon>
        <taxon>Fusobacteriota</taxon>
        <taxon>Fusobacteriia</taxon>
        <taxon>Fusobacteriales</taxon>
        <taxon>Fusobacteriaceae</taxon>
        <taxon>Cetobacterium</taxon>
    </lineage>
</organism>
<reference evidence="1 2" key="1">
    <citation type="submission" date="2017-02" db="EMBL/GenBank/DDBJ databases">
        <authorList>
            <person name="Peterson S.W."/>
        </authorList>
    </citation>
    <scope>NUCLEOTIDE SEQUENCE [LARGE SCALE GENOMIC DNA]</scope>
    <source>
        <strain evidence="1 2">ATCC 700028</strain>
    </source>
</reference>
<proteinExistence type="predicted"/>
<protein>
    <submittedName>
        <fullName evidence="1">Uncharacterized protein</fullName>
    </submittedName>
</protein>
<accession>A0A1T4PDQ3</accession>